<proteinExistence type="predicted"/>
<evidence type="ECO:0000313" key="2">
    <source>
        <dbReference type="Proteomes" id="UP000677082"/>
    </source>
</evidence>
<accession>A0A919TAP3</accession>
<dbReference type="InterPro" id="IPR036388">
    <property type="entry name" value="WH-like_DNA-bd_sf"/>
</dbReference>
<dbReference type="Proteomes" id="UP000677082">
    <property type="component" value="Unassembled WGS sequence"/>
</dbReference>
<organism evidence="1 2">
    <name type="scientific">Paractinoplanes toevensis</name>
    <dbReference type="NCBI Taxonomy" id="571911"/>
    <lineage>
        <taxon>Bacteria</taxon>
        <taxon>Bacillati</taxon>
        <taxon>Actinomycetota</taxon>
        <taxon>Actinomycetes</taxon>
        <taxon>Micromonosporales</taxon>
        <taxon>Micromonosporaceae</taxon>
        <taxon>Paractinoplanes</taxon>
    </lineage>
</organism>
<keyword evidence="2" id="KW-1185">Reference proteome</keyword>
<dbReference type="Gene3D" id="1.10.10.10">
    <property type="entry name" value="Winged helix-like DNA-binding domain superfamily/Winged helix DNA-binding domain"/>
    <property type="match status" value="1"/>
</dbReference>
<protein>
    <recommendedName>
        <fullName evidence="3">PadR family transcriptional regulator</fullName>
    </recommendedName>
</protein>
<evidence type="ECO:0008006" key="3">
    <source>
        <dbReference type="Google" id="ProtNLM"/>
    </source>
</evidence>
<sequence>MPEEPIRITEPFLDVVEAFLAAPDHELHGWAIIKTTGRGGPTVYKILERMAAMGWVTARWEALPDEPNRPRRRYYRLAGIGVTKGGALVAERRPRPLVSSYRPALGGGLR</sequence>
<dbReference type="EMBL" id="BOQN01000033">
    <property type="protein sequence ID" value="GIM90641.1"/>
    <property type="molecule type" value="Genomic_DNA"/>
</dbReference>
<evidence type="ECO:0000313" key="1">
    <source>
        <dbReference type="EMBL" id="GIM90641.1"/>
    </source>
</evidence>
<reference evidence="1 2" key="1">
    <citation type="submission" date="2021-03" db="EMBL/GenBank/DDBJ databases">
        <title>Whole genome shotgun sequence of Actinoplanes toevensis NBRC 105298.</title>
        <authorList>
            <person name="Komaki H."/>
            <person name="Tamura T."/>
        </authorList>
    </citation>
    <scope>NUCLEOTIDE SEQUENCE [LARGE SCALE GENOMIC DNA]</scope>
    <source>
        <strain evidence="1 2">NBRC 105298</strain>
    </source>
</reference>
<dbReference type="AlphaFoldDB" id="A0A919TAP3"/>
<dbReference type="SUPFAM" id="SSF46785">
    <property type="entry name" value="Winged helix' DNA-binding domain"/>
    <property type="match status" value="1"/>
</dbReference>
<comment type="caution">
    <text evidence="1">The sequence shown here is derived from an EMBL/GenBank/DDBJ whole genome shotgun (WGS) entry which is preliminary data.</text>
</comment>
<dbReference type="RefSeq" id="WP_213006571.1">
    <property type="nucleotide sequence ID" value="NZ_BOQN01000033.1"/>
</dbReference>
<gene>
    <name evidence="1" type="ORF">Ato02nite_024340</name>
</gene>
<name>A0A919TAP3_9ACTN</name>
<dbReference type="InterPro" id="IPR036390">
    <property type="entry name" value="WH_DNA-bd_sf"/>
</dbReference>